<reference evidence="1 2" key="1">
    <citation type="journal article" date="2013" name="Genome Announc.">
        <title>Draft Genome Sequence of Cyclobacterium qasimii Strain M12-11BT, Isolated from Arctic Marine Sediment.</title>
        <authorList>
            <person name="Shivaji S."/>
            <person name="Ara S."/>
            <person name="Singh A."/>
            <person name="Kumar Pinnaka A."/>
        </authorList>
    </citation>
    <scope>NUCLEOTIDE SEQUENCE [LARGE SCALE GENOMIC DNA]</scope>
    <source>
        <strain evidence="1 2">M12-11B</strain>
    </source>
</reference>
<gene>
    <name evidence="1" type="ORF">ADICYQ_3416</name>
</gene>
<dbReference type="Proteomes" id="UP000014974">
    <property type="component" value="Unassembled WGS sequence"/>
</dbReference>
<dbReference type="EMBL" id="ATNM01000118">
    <property type="protein sequence ID" value="EPR67628.1"/>
    <property type="molecule type" value="Genomic_DNA"/>
</dbReference>
<proteinExistence type="predicted"/>
<dbReference type="AlphaFoldDB" id="S7WU47"/>
<accession>S7WU47</accession>
<comment type="caution">
    <text evidence="1">The sequence shown here is derived from an EMBL/GenBank/DDBJ whole genome shotgun (WGS) entry which is preliminary data.</text>
</comment>
<organism evidence="1 2">
    <name type="scientific">Cyclobacterium qasimii M12-11B</name>
    <dbReference type="NCBI Taxonomy" id="641524"/>
    <lineage>
        <taxon>Bacteria</taxon>
        <taxon>Pseudomonadati</taxon>
        <taxon>Bacteroidota</taxon>
        <taxon>Cytophagia</taxon>
        <taxon>Cytophagales</taxon>
        <taxon>Cyclobacteriaceae</taxon>
        <taxon>Cyclobacterium</taxon>
    </lineage>
</organism>
<name>S7WU47_9BACT</name>
<evidence type="ECO:0000313" key="2">
    <source>
        <dbReference type="Proteomes" id="UP000014974"/>
    </source>
</evidence>
<evidence type="ECO:0000313" key="1">
    <source>
        <dbReference type="EMBL" id="EPR67628.1"/>
    </source>
</evidence>
<protein>
    <submittedName>
        <fullName evidence="1">Uncharacterized protein</fullName>
    </submittedName>
</protein>
<sequence>MVEVIRLSTFYPTEEINELNKISNDYFEIVIDTDLSVYKEKTTQ</sequence>